<feature type="domain" description="Major facilitator superfamily (MFS) profile" evidence="8">
    <location>
        <begin position="1"/>
        <end position="295"/>
    </location>
</feature>
<evidence type="ECO:0000256" key="6">
    <source>
        <dbReference type="SAM" id="Phobius"/>
    </source>
</evidence>
<dbReference type="Gene3D" id="1.20.1250.20">
    <property type="entry name" value="MFS general substrate transporter like domains"/>
    <property type="match status" value="1"/>
</dbReference>
<dbReference type="STRING" id="44941.A0A397UL16"/>
<feature type="transmembrane region" description="Helical" evidence="6">
    <location>
        <begin position="92"/>
        <end position="115"/>
    </location>
</feature>
<evidence type="ECO:0000256" key="4">
    <source>
        <dbReference type="ARBA" id="ARBA00022989"/>
    </source>
</evidence>
<feature type="transmembrane region" description="Helical" evidence="6">
    <location>
        <begin position="58"/>
        <end position="80"/>
    </location>
</feature>
<keyword evidence="5 6" id="KW-0472">Membrane</keyword>
<proteinExistence type="predicted"/>
<feature type="transmembrane region" description="Helical" evidence="6">
    <location>
        <begin position="32"/>
        <end position="51"/>
    </location>
</feature>
<protein>
    <submittedName>
        <fullName evidence="9">Major facilitator superfamily domain-containing protein</fullName>
    </submittedName>
</protein>
<feature type="chain" id="PRO_5017242768" evidence="7">
    <location>
        <begin position="23"/>
        <end position="295"/>
    </location>
</feature>
<feature type="transmembrane region" description="Helical" evidence="6">
    <location>
        <begin position="122"/>
        <end position="142"/>
    </location>
</feature>
<keyword evidence="10" id="KW-1185">Reference proteome</keyword>
<name>A0A397UL16_9GLOM</name>
<evidence type="ECO:0000256" key="5">
    <source>
        <dbReference type="ARBA" id="ARBA00023136"/>
    </source>
</evidence>
<evidence type="ECO:0000256" key="3">
    <source>
        <dbReference type="ARBA" id="ARBA00022692"/>
    </source>
</evidence>
<dbReference type="GO" id="GO:0022857">
    <property type="term" value="F:transmembrane transporter activity"/>
    <property type="evidence" value="ECO:0007669"/>
    <property type="project" value="InterPro"/>
</dbReference>
<evidence type="ECO:0000256" key="7">
    <source>
        <dbReference type="SAM" id="SignalP"/>
    </source>
</evidence>
<dbReference type="InterPro" id="IPR011701">
    <property type="entry name" value="MFS"/>
</dbReference>
<dbReference type="EMBL" id="QKWP01001373">
    <property type="protein sequence ID" value="RIB09459.1"/>
    <property type="molecule type" value="Genomic_DNA"/>
</dbReference>
<accession>A0A397UL16</accession>
<dbReference type="GO" id="GO:0005886">
    <property type="term" value="C:plasma membrane"/>
    <property type="evidence" value="ECO:0007669"/>
    <property type="project" value="TreeGrafter"/>
</dbReference>
<dbReference type="Pfam" id="PF07690">
    <property type="entry name" value="MFS_1"/>
    <property type="match status" value="1"/>
</dbReference>
<sequence>MTVNSLVSVILFFAGIAPIAWAAYSDRFATRREVYLLSILVFIIPTILCSLAKKFWQLMILCAIQSCGSSALISISAGIISDIYFSTERGSAFGIFYLAFWLVNFIASMSGGYIIQYLNWQWMFYTLAIYGSFIFLLVIFFIPETFCRINLPTTTTPSQNIFNLLAPLNVPRNFSARPYNLLPSSIGLLFLAPAIGYALGSLIGGKYSDFVLQRVNKEGSEIICSEMRIKGATVGALIIPCSYLVYGWLLADNFNIYILMILWFFGAFGTSIVFNSLSTYLIDVCPGFDVLMLQQ</sequence>
<dbReference type="PROSITE" id="PS50850">
    <property type="entry name" value="MFS"/>
    <property type="match status" value="1"/>
</dbReference>
<dbReference type="SUPFAM" id="SSF103473">
    <property type="entry name" value="MFS general substrate transporter"/>
    <property type="match status" value="1"/>
</dbReference>
<evidence type="ECO:0000256" key="1">
    <source>
        <dbReference type="ARBA" id="ARBA00004141"/>
    </source>
</evidence>
<keyword evidence="2" id="KW-0813">Transport</keyword>
<evidence type="ECO:0000256" key="2">
    <source>
        <dbReference type="ARBA" id="ARBA00022448"/>
    </source>
</evidence>
<dbReference type="PANTHER" id="PTHR23502:SF51">
    <property type="entry name" value="QUINIDINE RESISTANCE PROTEIN 1-RELATED"/>
    <property type="match status" value="1"/>
</dbReference>
<dbReference type="OrthoDB" id="3936150at2759"/>
<evidence type="ECO:0000313" key="9">
    <source>
        <dbReference type="EMBL" id="RIB09459.1"/>
    </source>
</evidence>
<feature type="transmembrane region" description="Helical" evidence="6">
    <location>
        <begin position="229"/>
        <end position="248"/>
    </location>
</feature>
<dbReference type="InterPro" id="IPR020846">
    <property type="entry name" value="MFS_dom"/>
</dbReference>
<comment type="caution">
    <text evidence="9">The sequence shown here is derived from an EMBL/GenBank/DDBJ whole genome shotgun (WGS) entry which is preliminary data.</text>
</comment>
<keyword evidence="7" id="KW-0732">Signal</keyword>
<dbReference type="PANTHER" id="PTHR23502">
    <property type="entry name" value="MAJOR FACILITATOR SUPERFAMILY"/>
    <property type="match status" value="1"/>
</dbReference>
<feature type="signal peptide" evidence="7">
    <location>
        <begin position="1"/>
        <end position="22"/>
    </location>
</feature>
<dbReference type="Proteomes" id="UP000266673">
    <property type="component" value="Unassembled WGS sequence"/>
</dbReference>
<keyword evidence="4 6" id="KW-1133">Transmembrane helix</keyword>
<evidence type="ECO:0000313" key="10">
    <source>
        <dbReference type="Proteomes" id="UP000266673"/>
    </source>
</evidence>
<feature type="transmembrane region" description="Helical" evidence="6">
    <location>
        <begin position="254"/>
        <end position="274"/>
    </location>
</feature>
<keyword evidence="3 6" id="KW-0812">Transmembrane</keyword>
<dbReference type="AlphaFoldDB" id="A0A397UL16"/>
<evidence type="ECO:0000259" key="8">
    <source>
        <dbReference type="PROSITE" id="PS50850"/>
    </source>
</evidence>
<comment type="subcellular location">
    <subcellularLocation>
        <location evidence="1">Membrane</location>
        <topology evidence="1">Multi-pass membrane protein</topology>
    </subcellularLocation>
</comment>
<dbReference type="InterPro" id="IPR036259">
    <property type="entry name" value="MFS_trans_sf"/>
</dbReference>
<organism evidence="9 10">
    <name type="scientific">Gigaspora rosea</name>
    <dbReference type="NCBI Taxonomy" id="44941"/>
    <lineage>
        <taxon>Eukaryota</taxon>
        <taxon>Fungi</taxon>
        <taxon>Fungi incertae sedis</taxon>
        <taxon>Mucoromycota</taxon>
        <taxon>Glomeromycotina</taxon>
        <taxon>Glomeromycetes</taxon>
        <taxon>Diversisporales</taxon>
        <taxon>Gigasporaceae</taxon>
        <taxon>Gigaspora</taxon>
    </lineage>
</organism>
<reference evidence="9 10" key="1">
    <citation type="submission" date="2018-06" db="EMBL/GenBank/DDBJ databases">
        <title>Comparative genomics reveals the genomic features of Rhizophagus irregularis, R. cerebriforme, R. diaphanum and Gigaspora rosea, and their symbiotic lifestyle signature.</title>
        <authorList>
            <person name="Morin E."/>
            <person name="San Clemente H."/>
            <person name="Chen E.C.H."/>
            <person name="De La Providencia I."/>
            <person name="Hainaut M."/>
            <person name="Kuo A."/>
            <person name="Kohler A."/>
            <person name="Murat C."/>
            <person name="Tang N."/>
            <person name="Roy S."/>
            <person name="Loubradou J."/>
            <person name="Henrissat B."/>
            <person name="Grigoriev I.V."/>
            <person name="Corradi N."/>
            <person name="Roux C."/>
            <person name="Martin F.M."/>
        </authorList>
    </citation>
    <scope>NUCLEOTIDE SEQUENCE [LARGE SCALE GENOMIC DNA]</scope>
    <source>
        <strain evidence="9 10">DAOM 194757</strain>
    </source>
</reference>
<feature type="transmembrane region" description="Helical" evidence="6">
    <location>
        <begin position="186"/>
        <end position="208"/>
    </location>
</feature>
<gene>
    <name evidence="9" type="ORF">C2G38_2251364</name>
</gene>